<dbReference type="eggNOG" id="ENOG5032SI8">
    <property type="taxonomic scope" value="Bacteria"/>
</dbReference>
<protein>
    <recommendedName>
        <fullName evidence="3">DUF3037 domain-containing protein</fullName>
    </recommendedName>
</protein>
<dbReference type="EMBL" id="CP008889">
    <property type="protein sequence ID" value="AIF40820.1"/>
    <property type="molecule type" value="Genomic_DNA"/>
</dbReference>
<sequence>MSVGYQYVVLRLVPSIEREEFLNVGVALYAQMADFLDARFHLDAARLAAFAPTLAAADVEQSLASLCADVRGEPCPGRPDLPKLGQRFGWISAPRSTIVQPGPMHGGVSNDPGATLERLVDRLVR</sequence>
<evidence type="ECO:0008006" key="3">
    <source>
        <dbReference type="Google" id="ProtNLM"/>
    </source>
</evidence>
<accession>A0A075JGA2</accession>
<organism evidence="1 2">
    <name type="scientific">Dermacoccus nishinomiyaensis</name>
    <dbReference type="NCBI Taxonomy" id="1274"/>
    <lineage>
        <taxon>Bacteria</taxon>
        <taxon>Bacillati</taxon>
        <taxon>Actinomycetota</taxon>
        <taxon>Actinomycetes</taxon>
        <taxon>Micrococcales</taxon>
        <taxon>Dermacoccaceae</taxon>
        <taxon>Dermacoccus</taxon>
    </lineage>
</organism>
<dbReference type="AlphaFoldDB" id="A0A075JGA2"/>
<dbReference type="Pfam" id="PF11236">
    <property type="entry name" value="DUF3037"/>
    <property type="match status" value="1"/>
</dbReference>
<dbReference type="OrthoDB" id="9803207at2"/>
<dbReference type="HOGENOM" id="CLU_138456_0_0_11"/>
<evidence type="ECO:0000313" key="1">
    <source>
        <dbReference type="EMBL" id="AIF40820.1"/>
    </source>
</evidence>
<gene>
    <name evidence="1" type="ORF">HX89_07565</name>
</gene>
<dbReference type="GeneID" id="41841008"/>
<name>A0A075JGA2_9MICO</name>
<dbReference type="RefSeq" id="WP_038568213.1">
    <property type="nucleotide sequence ID" value="NZ_CP008889.1"/>
</dbReference>
<keyword evidence="2" id="KW-1185">Reference proteome</keyword>
<dbReference type="InterPro" id="IPR021398">
    <property type="entry name" value="DUF3037"/>
</dbReference>
<reference evidence="1 2" key="1">
    <citation type="submission" date="2014-07" db="EMBL/GenBank/DDBJ databases">
        <title>Genome Sequencing of Dermacoccus nishinomiyaensis.</title>
        <authorList>
            <person name="Hong K.W."/>
            <person name="Chan K.G."/>
        </authorList>
    </citation>
    <scope>NUCLEOTIDE SEQUENCE [LARGE SCALE GENOMIC DNA]</scope>
    <source>
        <strain evidence="1 2">M25</strain>
    </source>
</reference>
<evidence type="ECO:0000313" key="2">
    <source>
        <dbReference type="Proteomes" id="UP000027986"/>
    </source>
</evidence>
<proteinExistence type="predicted"/>
<dbReference type="Proteomes" id="UP000027986">
    <property type="component" value="Chromosome"/>
</dbReference>
<dbReference type="KEGG" id="dni:HX89_07565"/>